<reference evidence="1" key="2">
    <citation type="submission" date="2018-03" db="EMBL/GenBank/DDBJ databases">
        <title>The Triticum urartu genome reveals the dynamic nature of wheat genome evolution.</title>
        <authorList>
            <person name="Ling H."/>
            <person name="Ma B."/>
            <person name="Shi X."/>
            <person name="Liu H."/>
            <person name="Dong L."/>
            <person name="Sun H."/>
            <person name="Cao Y."/>
            <person name="Gao Q."/>
            <person name="Zheng S."/>
            <person name="Li Y."/>
            <person name="Yu Y."/>
            <person name="Du H."/>
            <person name="Qi M."/>
            <person name="Li Y."/>
            <person name="Yu H."/>
            <person name="Cui Y."/>
            <person name="Wang N."/>
            <person name="Chen C."/>
            <person name="Wu H."/>
            <person name="Zhao Y."/>
            <person name="Zhang J."/>
            <person name="Li Y."/>
            <person name="Zhou W."/>
            <person name="Zhang B."/>
            <person name="Hu W."/>
            <person name="Eijk M."/>
            <person name="Tang J."/>
            <person name="Witsenboer H."/>
            <person name="Zhao S."/>
            <person name="Li Z."/>
            <person name="Zhang A."/>
            <person name="Wang D."/>
            <person name="Liang C."/>
        </authorList>
    </citation>
    <scope>NUCLEOTIDE SEQUENCE [LARGE SCALE GENOMIC DNA]</scope>
    <source>
        <strain evidence="1">cv. G1812</strain>
    </source>
</reference>
<dbReference type="PANTHER" id="PTHR45835:SF104">
    <property type="entry name" value="PROTEIN NYNRIN-LIKE"/>
    <property type="match status" value="1"/>
</dbReference>
<dbReference type="InterPro" id="IPR012337">
    <property type="entry name" value="RNaseH-like_sf"/>
</dbReference>
<dbReference type="AlphaFoldDB" id="A0A8R7PMI7"/>
<protein>
    <recommendedName>
        <fullName evidence="3">Integrase catalytic domain-containing protein</fullName>
    </recommendedName>
</protein>
<name>A0A8R7PMI7_TRIUA</name>
<dbReference type="PANTHER" id="PTHR45835">
    <property type="entry name" value="YALI0A06105P"/>
    <property type="match status" value="1"/>
</dbReference>
<proteinExistence type="predicted"/>
<dbReference type="EnsemblPlants" id="TuG1812G0300000189.01.T01">
    <property type="protein sequence ID" value="TuG1812G0300000189.01.T01.cds263373"/>
    <property type="gene ID" value="TuG1812G0300000189.01"/>
</dbReference>
<reference evidence="1" key="3">
    <citation type="submission" date="2022-06" db="UniProtKB">
        <authorList>
            <consortium name="EnsemblPlants"/>
        </authorList>
    </citation>
    <scope>IDENTIFICATION</scope>
</reference>
<dbReference type="Gene3D" id="3.30.420.10">
    <property type="entry name" value="Ribonuclease H-like superfamily/Ribonuclease H"/>
    <property type="match status" value="1"/>
</dbReference>
<dbReference type="Gramene" id="TuG1812G0300000189.01.T01">
    <property type="protein sequence ID" value="TuG1812G0300000189.01.T01.cds263373"/>
    <property type="gene ID" value="TuG1812G0300000189.01"/>
</dbReference>
<dbReference type="InterPro" id="IPR036397">
    <property type="entry name" value="RNaseH_sf"/>
</dbReference>
<dbReference type="GO" id="GO:0003676">
    <property type="term" value="F:nucleic acid binding"/>
    <property type="evidence" value="ECO:0007669"/>
    <property type="project" value="InterPro"/>
</dbReference>
<keyword evidence="2" id="KW-1185">Reference proteome</keyword>
<sequence length="83" mass="9379">MAVEDFVKQCPTWQKAKSERCHPAGTLQPLPIPSKPWNDITMDFIEGLPMSEGMNVILVVVDRLTKYAHFMPLRHPYTAPSVA</sequence>
<reference evidence="2" key="1">
    <citation type="journal article" date="2013" name="Nature">
        <title>Draft genome of the wheat A-genome progenitor Triticum urartu.</title>
        <authorList>
            <person name="Ling H.Q."/>
            <person name="Zhao S."/>
            <person name="Liu D."/>
            <person name="Wang J."/>
            <person name="Sun H."/>
            <person name="Zhang C."/>
            <person name="Fan H."/>
            <person name="Li D."/>
            <person name="Dong L."/>
            <person name="Tao Y."/>
            <person name="Gao C."/>
            <person name="Wu H."/>
            <person name="Li Y."/>
            <person name="Cui Y."/>
            <person name="Guo X."/>
            <person name="Zheng S."/>
            <person name="Wang B."/>
            <person name="Yu K."/>
            <person name="Liang Q."/>
            <person name="Yang W."/>
            <person name="Lou X."/>
            <person name="Chen J."/>
            <person name="Feng M."/>
            <person name="Jian J."/>
            <person name="Zhang X."/>
            <person name="Luo G."/>
            <person name="Jiang Y."/>
            <person name="Liu J."/>
            <person name="Wang Z."/>
            <person name="Sha Y."/>
            <person name="Zhang B."/>
            <person name="Wu H."/>
            <person name="Tang D."/>
            <person name="Shen Q."/>
            <person name="Xue P."/>
            <person name="Zou S."/>
            <person name="Wang X."/>
            <person name="Liu X."/>
            <person name="Wang F."/>
            <person name="Yang Y."/>
            <person name="An X."/>
            <person name="Dong Z."/>
            <person name="Zhang K."/>
            <person name="Zhang X."/>
            <person name="Luo M.C."/>
            <person name="Dvorak J."/>
            <person name="Tong Y."/>
            <person name="Wang J."/>
            <person name="Yang H."/>
            <person name="Li Z."/>
            <person name="Wang D."/>
            <person name="Zhang A."/>
            <person name="Wang J."/>
        </authorList>
    </citation>
    <scope>NUCLEOTIDE SEQUENCE</scope>
    <source>
        <strain evidence="2">cv. G1812</strain>
    </source>
</reference>
<accession>A0A8R7PMI7</accession>
<dbReference type="Proteomes" id="UP000015106">
    <property type="component" value="Chromosome 3"/>
</dbReference>
<evidence type="ECO:0008006" key="3">
    <source>
        <dbReference type="Google" id="ProtNLM"/>
    </source>
</evidence>
<organism evidence="1 2">
    <name type="scientific">Triticum urartu</name>
    <name type="common">Red wild einkorn</name>
    <name type="synonym">Crithodium urartu</name>
    <dbReference type="NCBI Taxonomy" id="4572"/>
    <lineage>
        <taxon>Eukaryota</taxon>
        <taxon>Viridiplantae</taxon>
        <taxon>Streptophyta</taxon>
        <taxon>Embryophyta</taxon>
        <taxon>Tracheophyta</taxon>
        <taxon>Spermatophyta</taxon>
        <taxon>Magnoliopsida</taxon>
        <taxon>Liliopsida</taxon>
        <taxon>Poales</taxon>
        <taxon>Poaceae</taxon>
        <taxon>BOP clade</taxon>
        <taxon>Pooideae</taxon>
        <taxon>Triticodae</taxon>
        <taxon>Triticeae</taxon>
        <taxon>Triticinae</taxon>
        <taxon>Triticum</taxon>
    </lineage>
</organism>
<dbReference type="SUPFAM" id="SSF53098">
    <property type="entry name" value="Ribonuclease H-like"/>
    <property type="match status" value="1"/>
</dbReference>
<evidence type="ECO:0000313" key="2">
    <source>
        <dbReference type="Proteomes" id="UP000015106"/>
    </source>
</evidence>
<evidence type="ECO:0000313" key="1">
    <source>
        <dbReference type="EnsemblPlants" id="TuG1812G0300000189.01.T01.cds263373"/>
    </source>
</evidence>